<comment type="caution">
    <text evidence="1">The sequence shown here is derived from an EMBL/GenBank/DDBJ whole genome shotgun (WGS) entry which is preliminary data.</text>
</comment>
<evidence type="ECO:0000313" key="2">
    <source>
        <dbReference type="Proteomes" id="UP000219602"/>
    </source>
</evidence>
<reference evidence="1 2" key="1">
    <citation type="journal article" date="2016" name="Environ. Microbiol.">
        <title>Effector profiles distinguish formae speciales of Fusarium oxysporum.</title>
        <authorList>
            <person name="van Dam P."/>
            <person name="Fokkens L."/>
            <person name="Schmidt S.M."/>
            <person name="Linmans J.H."/>
            <person name="Kistler H.C."/>
            <person name="Ma L.J."/>
            <person name="Rep M."/>
        </authorList>
    </citation>
    <scope>NUCLEOTIDE SEQUENCE [LARGE SCALE GENOMIC DNA]</scope>
    <source>
        <strain evidence="1 2">Forc016</strain>
    </source>
</reference>
<organism evidence="1 2">
    <name type="scientific">Fusarium oxysporum f. sp. radicis-cucumerinum</name>
    <dbReference type="NCBI Taxonomy" id="327505"/>
    <lineage>
        <taxon>Eukaryota</taxon>
        <taxon>Fungi</taxon>
        <taxon>Dikarya</taxon>
        <taxon>Ascomycota</taxon>
        <taxon>Pezizomycotina</taxon>
        <taxon>Sordariomycetes</taxon>
        <taxon>Hypocreomycetidae</taxon>
        <taxon>Hypocreales</taxon>
        <taxon>Nectriaceae</taxon>
        <taxon>Fusarium</taxon>
        <taxon>Fusarium oxysporum species complex</taxon>
    </lineage>
</organism>
<protein>
    <submittedName>
        <fullName evidence="1">Uncharacterized protein</fullName>
    </submittedName>
</protein>
<reference evidence="1 2" key="2">
    <citation type="journal article" date="2017" name="Sci. Rep.">
        <title>A mobile pathogenicity chromosome in Fusarium oxysporum for infection of multiple cucurbit species.</title>
        <authorList>
            <person name="van Dam P."/>
            <person name="Fokkens L."/>
            <person name="Ayukawa Y."/>
            <person name="van der Gragt M."/>
            <person name="Ter Horst A."/>
            <person name="Brankovics B."/>
            <person name="Houterman P.M."/>
            <person name="Arie T."/>
            <person name="Rep M."/>
        </authorList>
    </citation>
    <scope>NUCLEOTIDE SEQUENCE [LARGE SCALE GENOMIC DNA]</scope>
    <source>
        <strain evidence="1 2">Forc016</strain>
    </source>
</reference>
<dbReference type="AlphaFoldDB" id="A0A2H3GWX7"/>
<sequence>MATVPALDKSVGVIPSLKTEVVVGIRESLDRDGQGEKIDEEVLDMHDRQLQAFQQRKWFGVITKEGERVKEEVSRVERPVPFLT</sequence>
<gene>
    <name evidence="1" type="ORF">AU210_011966</name>
</gene>
<dbReference type="Proteomes" id="UP000219602">
    <property type="component" value="Chromosome 10"/>
</dbReference>
<accession>A0A2H3GWX7</accession>
<evidence type="ECO:0000313" key="1">
    <source>
        <dbReference type="EMBL" id="PCD29429.1"/>
    </source>
</evidence>
<proteinExistence type="predicted"/>
<dbReference type="EMBL" id="MABQ02000008">
    <property type="protein sequence ID" value="PCD29429.1"/>
    <property type="molecule type" value="Genomic_DNA"/>
</dbReference>
<name>A0A2H3GWX7_FUSOX</name>